<keyword evidence="4 9" id="KW-0819">tRNA processing</keyword>
<dbReference type="Pfam" id="PF05127">
    <property type="entry name" value="NAT10_TcmA_helicase"/>
    <property type="match status" value="1"/>
</dbReference>
<evidence type="ECO:0000256" key="7">
    <source>
        <dbReference type="ARBA" id="ARBA00022884"/>
    </source>
</evidence>
<comment type="caution">
    <text evidence="11">The sequence shown here is derived from an EMBL/GenBank/DDBJ whole genome shotgun (WGS) entry which is preliminary data.</text>
</comment>
<name>A0A832N3R0_9GAMM</name>
<dbReference type="InterPro" id="IPR000182">
    <property type="entry name" value="GNAT_dom"/>
</dbReference>
<dbReference type="GO" id="GO:0051392">
    <property type="term" value="F:tRNA cytidine N4-acetyltransferase activity"/>
    <property type="evidence" value="ECO:0007669"/>
    <property type="project" value="UniProtKB-UniRule"/>
</dbReference>
<feature type="domain" description="N-acetyltransferase" evidence="10">
    <location>
        <begin position="395"/>
        <end position="580"/>
    </location>
</feature>
<dbReference type="Gene3D" id="3.40.50.300">
    <property type="entry name" value="P-loop containing nucleotide triphosphate hydrolases"/>
    <property type="match status" value="1"/>
</dbReference>
<comment type="subcellular location">
    <subcellularLocation>
        <location evidence="9">Cytoplasm</location>
    </subcellularLocation>
</comment>
<dbReference type="Pfam" id="PF13718">
    <property type="entry name" value="GNAT_acetyltr_2"/>
    <property type="match status" value="2"/>
</dbReference>
<sequence>MSDSASQSEAIIDLALKLGNRARHLYQRRGLVISGNQEWCAGIALKIAALFDQPQVWVTRQPPTGVESYVGREVLQRLGSEVALLVFDCHAGFDVDAFGAASGLINGGGLLLLLTPPLDHWPQQADPEAERFFKHDGLSSHFIRRFIRIAKDSTALVLVAENSALPHLVETDELRVVTSEPDGPCRTLDQQAAVAAIVALAKGRSQPSMVLLSDRGRGKSSALGIAAAQLLRAGCCSILVTAPRLAAVNALFDHARRLLPQASVSAGLLSYGDAHLRFIAPDELLEVAPEADLLLVDEAAAIPTPMLEKMLSYYPRRVFATTVHGYEGTGRGFALRFNKVLDRQSSGWQQWLLRQPIRWAENDGLEQFVFDALLLNASIAAQDELTGLDLPQCQIDLVSGAELMCNQGLLTEVFGLLVLAHYRTRPNDLRQLLDSPELKLYVMSYHGHVVAVVLLGFEGGLDETLAKRIYQGRRRPQGHLIPQSLATHAGLVEAPTLRYLRVMRIAVHPLVQGQGLGTALLRHVAASVTEEDCDCLGASFGLTQELLRFWQGLGFVAVRLGLSREHSSGSHSLIMLRPVSAAGESLLQKSHQRMQRQLPALLAGPLNGFDAQLADALMSDACAIDGVMTALDWQDVISFAYGLRGYEFCMAAIILFIKTLPQALPELTARQSQLLSIKVADYRDWSVAVKIVGLSGRAEAIKQLREILRLLLEHYADQAVLENVRASLDL</sequence>
<organism evidence="11">
    <name type="scientific">Candidatus Tenderia electrophaga</name>
    <dbReference type="NCBI Taxonomy" id="1748243"/>
    <lineage>
        <taxon>Bacteria</taxon>
        <taxon>Pseudomonadati</taxon>
        <taxon>Pseudomonadota</taxon>
        <taxon>Gammaproteobacteria</taxon>
        <taxon>Candidatus Tenderiales</taxon>
        <taxon>Candidatus Tenderiaceae</taxon>
        <taxon>Candidatus Tenderia</taxon>
    </lineage>
</organism>
<comment type="caution">
    <text evidence="9">Lacks conserved residue(s) required for the propagation of feature annotation.</text>
</comment>
<evidence type="ECO:0000256" key="6">
    <source>
        <dbReference type="ARBA" id="ARBA00022840"/>
    </source>
</evidence>
<dbReference type="Gene3D" id="1.20.120.890">
    <property type="entry name" value="tRNA(Met) cytidine acetyltransferase, tail domain"/>
    <property type="match status" value="1"/>
</dbReference>
<dbReference type="SUPFAM" id="SSF55729">
    <property type="entry name" value="Acyl-CoA N-acyltransferases (Nat)"/>
    <property type="match status" value="1"/>
</dbReference>
<dbReference type="GO" id="GO:0051391">
    <property type="term" value="P:tRNA acetylation"/>
    <property type="evidence" value="ECO:0007669"/>
    <property type="project" value="UniProtKB-UniRule"/>
</dbReference>
<keyword evidence="8 9" id="KW-0012">Acyltransferase</keyword>
<comment type="catalytic activity">
    <reaction evidence="9">
        <text>cytidine(34) in elongator tRNA(Met) + acetyl-CoA + ATP + H2O = N(4)-acetylcytidine(34) in elongator tRNA(Met) + ADP + phosphate + CoA + H(+)</text>
        <dbReference type="Rhea" id="RHEA:43788"/>
        <dbReference type="Rhea" id="RHEA-COMP:10693"/>
        <dbReference type="Rhea" id="RHEA-COMP:10694"/>
        <dbReference type="ChEBI" id="CHEBI:15377"/>
        <dbReference type="ChEBI" id="CHEBI:15378"/>
        <dbReference type="ChEBI" id="CHEBI:30616"/>
        <dbReference type="ChEBI" id="CHEBI:43474"/>
        <dbReference type="ChEBI" id="CHEBI:57287"/>
        <dbReference type="ChEBI" id="CHEBI:57288"/>
        <dbReference type="ChEBI" id="CHEBI:74900"/>
        <dbReference type="ChEBI" id="CHEBI:82748"/>
        <dbReference type="ChEBI" id="CHEBI:456216"/>
        <dbReference type="EC" id="2.3.1.193"/>
    </reaction>
</comment>
<dbReference type="InterPro" id="IPR033442">
    <property type="entry name" value="TmcA_tRNA_bind"/>
</dbReference>
<dbReference type="AlphaFoldDB" id="A0A832N3R0"/>
<feature type="binding site" evidence="9">
    <location>
        <begin position="505"/>
        <end position="507"/>
    </location>
    <ligand>
        <name>acetyl-CoA</name>
        <dbReference type="ChEBI" id="CHEBI:57288"/>
    </ligand>
</feature>
<dbReference type="Gene3D" id="3.40.50.11040">
    <property type="match status" value="1"/>
</dbReference>
<protein>
    <recommendedName>
        <fullName evidence="9">tRNA(Met) cytidine acetyltransferase TmcA</fullName>
        <ecNumber evidence="9">2.3.1.193</ecNumber>
    </recommendedName>
</protein>
<dbReference type="EC" id="2.3.1.193" evidence="9"/>
<keyword evidence="1 9" id="KW-0963">Cytoplasm</keyword>
<dbReference type="PROSITE" id="PS51186">
    <property type="entry name" value="GNAT"/>
    <property type="match status" value="1"/>
</dbReference>
<dbReference type="GO" id="GO:0005524">
    <property type="term" value="F:ATP binding"/>
    <property type="evidence" value="ECO:0007669"/>
    <property type="project" value="UniProtKB-UniRule"/>
</dbReference>
<dbReference type="HAMAP" id="MF_01886">
    <property type="entry name" value="tRNA_acetyltr_TmcA"/>
    <property type="match status" value="1"/>
</dbReference>
<evidence type="ECO:0000259" key="10">
    <source>
        <dbReference type="PROSITE" id="PS51186"/>
    </source>
</evidence>
<evidence type="ECO:0000313" key="11">
    <source>
        <dbReference type="EMBL" id="HHJ80693.1"/>
    </source>
</evidence>
<dbReference type="GO" id="GO:1990883">
    <property type="term" value="F:18S rRNA cytidine N-acetyltransferase activity"/>
    <property type="evidence" value="ECO:0007669"/>
    <property type="project" value="TreeGrafter"/>
</dbReference>
<reference evidence="11" key="1">
    <citation type="journal article" date="2020" name="mSystems">
        <title>Genome- and Community-Level Interaction Insights into Carbon Utilization and Element Cycling Functions of Hydrothermarchaeota in Hydrothermal Sediment.</title>
        <authorList>
            <person name="Zhou Z."/>
            <person name="Liu Y."/>
            <person name="Xu W."/>
            <person name="Pan J."/>
            <person name="Luo Z.H."/>
            <person name="Li M."/>
        </authorList>
    </citation>
    <scope>NUCLEOTIDE SEQUENCE [LARGE SCALE GENOMIC DNA]</scope>
    <source>
        <strain evidence="11">HyVt-505</strain>
    </source>
</reference>
<proteinExistence type="inferred from homology"/>
<evidence type="ECO:0000256" key="4">
    <source>
        <dbReference type="ARBA" id="ARBA00022694"/>
    </source>
</evidence>
<dbReference type="GO" id="GO:0002101">
    <property type="term" value="P:tRNA wobble cytosine modification"/>
    <property type="evidence" value="ECO:0007669"/>
    <property type="project" value="UniProtKB-UniRule"/>
</dbReference>
<dbReference type="SUPFAM" id="SSF52540">
    <property type="entry name" value="P-loop containing nucleoside triphosphate hydrolases"/>
    <property type="match status" value="1"/>
</dbReference>
<evidence type="ECO:0000256" key="1">
    <source>
        <dbReference type="ARBA" id="ARBA00022490"/>
    </source>
</evidence>
<dbReference type="InterPro" id="IPR027417">
    <property type="entry name" value="P-loop_NTPase"/>
</dbReference>
<dbReference type="InterPro" id="IPR024914">
    <property type="entry name" value="tRNA_acetyltr_TmcA"/>
</dbReference>
<keyword evidence="5 9" id="KW-0547">Nucleotide-binding</keyword>
<dbReference type="Pfam" id="PF08351">
    <property type="entry name" value="TmcA_N"/>
    <property type="match status" value="1"/>
</dbReference>
<evidence type="ECO:0000256" key="5">
    <source>
        <dbReference type="ARBA" id="ARBA00022741"/>
    </source>
</evidence>
<keyword evidence="3 9" id="KW-0808">Transferase</keyword>
<keyword evidence="7 9" id="KW-0694">RNA-binding</keyword>
<evidence type="ECO:0000256" key="9">
    <source>
        <dbReference type="HAMAP-Rule" id="MF_01886"/>
    </source>
</evidence>
<dbReference type="GO" id="GO:0000049">
    <property type="term" value="F:tRNA binding"/>
    <property type="evidence" value="ECO:0007669"/>
    <property type="project" value="UniProtKB-UniRule"/>
</dbReference>
<gene>
    <name evidence="9" type="primary">tmcA</name>
    <name evidence="11" type="ORF">ENJ65_03575</name>
</gene>
<feature type="binding site" evidence="9">
    <location>
        <position position="190"/>
    </location>
    <ligand>
        <name>ATP</name>
        <dbReference type="ChEBI" id="CHEBI:30616"/>
    </ligand>
</feature>
<dbReference type="EMBL" id="DRNF01000226">
    <property type="protein sequence ID" value="HHJ80693.1"/>
    <property type="molecule type" value="Genomic_DNA"/>
</dbReference>
<comment type="similarity">
    <text evidence="9">Belongs to the TmcA family.</text>
</comment>
<dbReference type="Gene3D" id="3.40.630.30">
    <property type="match status" value="1"/>
</dbReference>
<dbReference type="InterPro" id="IPR007807">
    <property type="entry name" value="TcmA/NAT10_helicase"/>
</dbReference>
<dbReference type="GO" id="GO:1904812">
    <property type="term" value="P:rRNA acetylation involved in maturation of SSU-rRNA"/>
    <property type="evidence" value="ECO:0007669"/>
    <property type="project" value="TreeGrafter"/>
</dbReference>
<dbReference type="InterPro" id="IPR038321">
    <property type="entry name" value="TmcA_C_sf"/>
</dbReference>
<keyword evidence="2 9" id="KW-0820">tRNA-binding</keyword>
<evidence type="ECO:0000256" key="8">
    <source>
        <dbReference type="ARBA" id="ARBA00023315"/>
    </source>
</evidence>
<feature type="binding site" evidence="9">
    <location>
        <position position="358"/>
    </location>
    <ligand>
        <name>ATP</name>
        <dbReference type="ChEBI" id="CHEBI:30616"/>
    </ligand>
</feature>
<dbReference type="GO" id="GO:0005737">
    <property type="term" value="C:cytoplasm"/>
    <property type="evidence" value="ECO:0007669"/>
    <property type="project" value="UniProtKB-SubCell"/>
</dbReference>
<evidence type="ECO:0000256" key="2">
    <source>
        <dbReference type="ARBA" id="ARBA00022555"/>
    </source>
</evidence>
<dbReference type="InterPro" id="IPR032672">
    <property type="entry name" value="TmcA/NAT10/Kre33"/>
</dbReference>
<dbReference type="InterPro" id="IPR016181">
    <property type="entry name" value="Acyl_CoA_acyltransferase"/>
</dbReference>
<keyword evidence="6 9" id="KW-0067">ATP-binding</keyword>
<dbReference type="PANTHER" id="PTHR10925:SF5">
    <property type="entry name" value="RNA CYTIDINE ACETYLTRANSFERASE"/>
    <property type="match status" value="1"/>
</dbReference>
<dbReference type="Pfam" id="PF17176">
    <property type="entry name" value="tRNA_bind_3"/>
    <property type="match status" value="1"/>
</dbReference>
<evidence type="ECO:0000256" key="3">
    <source>
        <dbReference type="ARBA" id="ARBA00022679"/>
    </source>
</evidence>
<feature type="binding site" evidence="9">
    <location>
        <position position="545"/>
    </location>
    <ligand>
        <name>acetyl-CoA</name>
        <dbReference type="ChEBI" id="CHEBI:57288"/>
    </ligand>
</feature>
<dbReference type="PANTHER" id="PTHR10925">
    <property type="entry name" value="N-ACETYLTRANSFERASE 10"/>
    <property type="match status" value="1"/>
</dbReference>
<accession>A0A832N3R0</accession>
<dbReference type="Proteomes" id="UP000885832">
    <property type="component" value="Unassembled WGS sequence"/>
</dbReference>
<dbReference type="InterPro" id="IPR013562">
    <property type="entry name" value="TmcA/NAT10_N"/>
</dbReference>
<dbReference type="CDD" id="cd04301">
    <property type="entry name" value="NAT_SF"/>
    <property type="match status" value="1"/>
</dbReference>
<comment type="function">
    <text evidence="9">Catalyzes the formation of N(4)-acetylcytidine (ac(4)C) at the wobble position of tRNA(Met), by using acetyl-CoA as an acetyl donor and ATP (or GTP).</text>
</comment>